<dbReference type="CDD" id="cd02516">
    <property type="entry name" value="CDP-ME_synthetase"/>
    <property type="match status" value="1"/>
</dbReference>
<protein>
    <recommendedName>
        <fullName evidence="4">2-C-methyl-D-erythritol 4-phosphate cytidylyltransferase, chloroplastic</fullName>
    </recommendedName>
</protein>
<name>A0ABD0JVE9_9CAEN</name>
<dbReference type="Gene3D" id="3.90.550.10">
    <property type="entry name" value="Spore Coat Polysaccharide Biosynthesis Protein SpsA, Chain A"/>
    <property type="match status" value="1"/>
</dbReference>
<dbReference type="PROSITE" id="PS01295">
    <property type="entry name" value="ISPD"/>
    <property type="match status" value="1"/>
</dbReference>
<reference evidence="5 6" key="1">
    <citation type="journal article" date="2023" name="Sci. Data">
        <title>Genome assembly of the Korean intertidal mud-creeper Batillaria attramentaria.</title>
        <authorList>
            <person name="Patra A.K."/>
            <person name="Ho P.T."/>
            <person name="Jun S."/>
            <person name="Lee S.J."/>
            <person name="Kim Y."/>
            <person name="Won Y.J."/>
        </authorList>
    </citation>
    <scope>NUCLEOTIDE SEQUENCE [LARGE SCALE GENOMIC DNA]</scope>
    <source>
        <strain evidence="5">Wonlab-2016</strain>
    </source>
</reference>
<proteinExistence type="inferred from homology"/>
<evidence type="ECO:0000256" key="4">
    <source>
        <dbReference type="ARBA" id="ARBA00069967"/>
    </source>
</evidence>
<comment type="caution">
    <text evidence="5">The sequence shown here is derived from an EMBL/GenBank/DDBJ whole genome shotgun (WGS) entry which is preliminary data.</text>
</comment>
<dbReference type="PANTHER" id="PTHR43015:SF1">
    <property type="entry name" value="D-RIBITOL-5-PHOSPHATE CYTIDYLYLTRANSFERASE"/>
    <property type="match status" value="1"/>
</dbReference>
<dbReference type="PANTHER" id="PTHR43015">
    <property type="entry name" value="D-RIBITOL-5-PHOSPHATE CYTIDYLYLTRANSFERASE"/>
    <property type="match status" value="1"/>
</dbReference>
<evidence type="ECO:0000256" key="2">
    <source>
        <dbReference type="ARBA" id="ARBA00022679"/>
    </source>
</evidence>
<dbReference type="InterPro" id="IPR029044">
    <property type="entry name" value="Nucleotide-diphossugar_trans"/>
</dbReference>
<dbReference type="SUPFAM" id="SSF53448">
    <property type="entry name" value="Nucleotide-diphospho-sugar transferases"/>
    <property type="match status" value="1"/>
</dbReference>
<dbReference type="InterPro" id="IPR034683">
    <property type="entry name" value="IspD/TarI"/>
</dbReference>
<dbReference type="GO" id="GO:0050518">
    <property type="term" value="F:2-C-methyl-D-erythritol 4-phosphate cytidylyltransferase activity"/>
    <property type="evidence" value="ECO:0007669"/>
    <property type="project" value="UniProtKB-ARBA"/>
</dbReference>
<dbReference type="Pfam" id="PF01128">
    <property type="entry name" value="IspD"/>
    <property type="match status" value="1"/>
</dbReference>
<evidence type="ECO:0000256" key="3">
    <source>
        <dbReference type="ARBA" id="ARBA00022695"/>
    </source>
</evidence>
<dbReference type="AlphaFoldDB" id="A0ABD0JVE9"/>
<keyword evidence="6" id="KW-1185">Reference proteome</keyword>
<gene>
    <name evidence="5" type="ORF">BaRGS_00029937</name>
</gene>
<evidence type="ECO:0000313" key="6">
    <source>
        <dbReference type="Proteomes" id="UP001519460"/>
    </source>
</evidence>
<accession>A0ABD0JVE9</accession>
<evidence type="ECO:0000256" key="1">
    <source>
        <dbReference type="ARBA" id="ARBA00009789"/>
    </source>
</evidence>
<organism evidence="5 6">
    <name type="scientific">Batillaria attramentaria</name>
    <dbReference type="NCBI Taxonomy" id="370345"/>
    <lineage>
        <taxon>Eukaryota</taxon>
        <taxon>Metazoa</taxon>
        <taxon>Spiralia</taxon>
        <taxon>Lophotrochozoa</taxon>
        <taxon>Mollusca</taxon>
        <taxon>Gastropoda</taxon>
        <taxon>Caenogastropoda</taxon>
        <taxon>Sorbeoconcha</taxon>
        <taxon>Cerithioidea</taxon>
        <taxon>Batillariidae</taxon>
        <taxon>Batillaria</taxon>
    </lineage>
</organism>
<sequence>MAAGQGDEKRVDFGVGVVLPAAGCGERMKLPVPKQFCEVFGRPLICYTIECFHRHAWIRQIVVATSKEHVDLLRDIVDKAGFSRVMVVEGGATRHRSIHAALKTLQQVCADIDVVMIHDAVRPFVSGDMLKKMVWTARSHGAAGVCRPLVSTVIARDEQHVMTESLDRRRFVASEMPQAFQTSVISAAYDQCTIEDFEHGTECLLLAMKYVGVRATVLDGNPDLWKVTYKKDLLAAEGVIKERLMRIKVIGADRQEDVAGAIRTALQGHQLQLADGPVGNHTLPQPSSFGDLTSPTAPAVNTFILLHADLTRVDSAEKLSAVQREHLPVAPRPQLIDFTFLHIFLMTDEADITEKQAALLKVVMQLASEGRTKNQQIFGILAVMDQAPDRLGKMAASVLLRGHADFSGQIFLVL</sequence>
<dbReference type="EMBL" id="JACVVK020000316">
    <property type="protein sequence ID" value="KAK7478838.1"/>
    <property type="molecule type" value="Genomic_DNA"/>
</dbReference>
<keyword evidence="2" id="KW-0808">Transferase</keyword>
<keyword evidence="3" id="KW-0548">Nucleotidyltransferase</keyword>
<evidence type="ECO:0000313" key="5">
    <source>
        <dbReference type="EMBL" id="KAK7478838.1"/>
    </source>
</evidence>
<comment type="similarity">
    <text evidence="1">Belongs to the IspD/TarI cytidylyltransferase family. IspD subfamily.</text>
</comment>
<dbReference type="FunFam" id="3.90.550.10:FF:000003">
    <property type="entry name" value="2-C-methyl-D-erythritol 4-phosphate cytidylyltransferase"/>
    <property type="match status" value="1"/>
</dbReference>
<dbReference type="InterPro" id="IPR018294">
    <property type="entry name" value="ISPD_synthase_CS"/>
</dbReference>
<dbReference type="Proteomes" id="UP001519460">
    <property type="component" value="Unassembled WGS sequence"/>
</dbReference>